<organism evidence="8 9">
    <name type="scientific">Musa troglodytarum</name>
    <name type="common">fe'i banana</name>
    <dbReference type="NCBI Taxonomy" id="320322"/>
    <lineage>
        <taxon>Eukaryota</taxon>
        <taxon>Viridiplantae</taxon>
        <taxon>Streptophyta</taxon>
        <taxon>Embryophyta</taxon>
        <taxon>Tracheophyta</taxon>
        <taxon>Spermatophyta</taxon>
        <taxon>Magnoliopsida</taxon>
        <taxon>Liliopsida</taxon>
        <taxon>Zingiberales</taxon>
        <taxon>Musaceae</taxon>
        <taxon>Musa</taxon>
    </lineage>
</organism>
<evidence type="ECO:0000256" key="6">
    <source>
        <dbReference type="SAM" id="MobiDB-lite"/>
    </source>
</evidence>
<dbReference type="Pfam" id="PF26587">
    <property type="entry name" value="AAA_lid_SMAX1"/>
    <property type="match status" value="1"/>
</dbReference>
<dbReference type="InterPro" id="IPR004176">
    <property type="entry name" value="Clp_R_N"/>
</dbReference>
<dbReference type="EMBL" id="CP097505">
    <property type="protein sequence ID" value="URD93781.1"/>
    <property type="molecule type" value="Genomic_DNA"/>
</dbReference>
<dbReference type="Gene3D" id="1.10.1780.10">
    <property type="entry name" value="Clp, N-terminal domain"/>
    <property type="match status" value="1"/>
</dbReference>
<dbReference type="SUPFAM" id="SSF81923">
    <property type="entry name" value="Double Clp-N motif"/>
    <property type="match status" value="1"/>
</dbReference>
<proteinExistence type="inferred from homology"/>
<feature type="region of interest" description="Disordered" evidence="6">
    <location>
        <begin position="177"/>
        <end position="212"/>
    </location>
</feature>
<gene>
    <name evidence="8" type="ORF">MUK42_00470</name>
</gene>
<evidence type="ECO:0000256" key="1">
    <source>
        <dbReference type="ARBA" id="ARBA00008675"/>
    </source>
</evidence>
<dbReference type="PANTHER" id="PTHR43572">
    <property type="entry name" value="CHAPERONE PROTEIN CLPD, CHLOROPLASTIC"/>
    <property type="match status" value="1"/>
</dbReference>
<feature type="domain" description="Clp R" evidence="7">
    <location>
        <begin position="8"/>
        <end position="175"/>
    </location>
</feature>
<keyword evidence="4" id="KW-0804">Transcription</keyword>
<name>A0A9E7JVC7_9LILI</name>
<keyword evidence="2 5" id="KW-0677">Repeat</keyword>
<comment type="similarity">
    <text evidence="1">Belongs to the ClpA/ClpB family.</text>
</comment>
<dbReference type="InterPro" id="IPR058954">
    <property type="entry name" value="AAA_lid_SMAX1"/>
</dbReference>
<feature type="region of interest" description="Disordered" evidence="6">
    <location>
        <begin position="842"/>
        <end position="868"/>
    </location>
</feature>
<feature type="compositionally biased region" description="Low complexity" evidence="6">
    <location>
        <begin position="177"/>
        <end position="186"/>
    </location>
</feature>
<keyword evidence="8" id="KW-0346">Stress response</keyword>
<dbReference type="PANTHER" id="PTHR43572:SF13">
    <property type="entry name" value="PROTEIN SUPPRESSOR OF MAX2 1"/>
    <property type="match status" value="1"/>
</dbReference>
<dbReference type="Proteomes" id="UP001055439">
    <property type="component" value="Chromosome 3"/>
</dbReference>
<reference evidence="8" key="1">
    <citation type="submission" date="2022-05" db="EMBL/GenBank/DDBJ databases">
        <title>The Musa troglodytarum L. genome provides insights into the mechanism of non-climacteric behaviour and enrichment of carotenoids.</title>
        <authorList>
            <person name="Wang J."/>
        </authorList>
    </citation>
    <scope>NUCLEOTIDE SEQUENCE</scope>
    <source>
        <tissue evidence="8">Leaf</tissue>
    </source>
</reference>
<dbReference type="PROSITE" id="PS51903">
    <property type="entry name" value="CLP_R"/>
    <property type="match status" value="1"/>
</dbReference>
<dbReference type="InterPro" id="IPR051650">
    <property type="entry name" value="SL_signaling_regulator"/>
</dbReference>
<dbReference type="InterPro" id="IPR003959">
    <property type="entry name" value="ATPase_AAA_core"/>
</dbReference>
<feature type="region of interest" description="Disordered" evidence="6">
    <location>
        <begin position="583"/>
        <end position="602"/>
    </location>
</feature>
<dbReference type="InterPro" id="IPR036628">
    <property type="entry name" value="Clp_N_dom_sf"/>
</dbReference>
<dbReference type="Pfam" id="PF07724">
    <property type="entry name" value="AAA_2"/>
    <property type="match status" value="1"/>
</dbReference>
<evidence type="ECO:0000256" key="4">
    <source>
        <dbReference type="ARBA" id="ARBA00023163"/>
    </source>
</evidence>
<feature type="compositionally biased region" description="Acidic residues" evidence="6">
    <location>
        <begin position="879"/>
        <end position="893"/>
    </location>
</feature>
<sequence>MRTEVATIQQMLTPEAAAVLMRSVEEARRRRHGQTTPLHVAANLLAASSGLLRRACAVSHPLLSSSSHPLHCRALELCFSVALDRLPASASSSSADAEQPPLSNALVAAVKRAQAHQRRGCPEQQQQPPLLAVKVELGHLVVSVLDDPSVSRVMREAGFSSPAVKAAIEHSLFSDSDAAAASPSLPGTRNVYISPRLQQKQGRSRPDAKKREEVKKVLDIMTRAKKRNPVLVGDSEAASVMEEVLTMIEKEELGMDDPATLRLAQVVSLEKEFSSSERSLIPRKINELSGTLEHVIRARSTNGGMAGLVLDLGDLKWLVESPGGSGASSAQQMARAAVTEMGRLLSKLREGDGSRSRVWVVGTATCATYLRCQVYHPTMEGDWDLQAVPIAPRSPPLAGLFPRHETEITICSTSSVALLILILRQLLYDSRSGGNDTASISIMAAGTAAVVLTRPSERSSCSQPAALCQLCMAGYQHELAKLVPNESEGRSSKPGQQSKGSLPRWLQIAVPSRTPAADHHLQIEGQELLQKQKAEELLRKWCGRCTRLHMNLHANVITSGRTPAPSLPMLSSRSCTILPQQLLEPTRNDGDGSMKPSSLEDDISPVKTDLALGLSRPLSAPLQKPHDERTVDLSNRSWDQFSDQQSKTITGIPDADSLKRLSNGLTKAVSWQPEAASAIAAAVVRFKSGNGKRRSIGSRAGSWLLFTGPDKVGKRKMAATLSELMFNAAPVRINLGSPSSADGDDGEMDVKTLLDQMADAIQQNPCSIIVLEDIDHADDLVRGTIKRAIESGRLQDSRGREVSHGSSIIFILISDRWPDNLRNSEDCHLQCKGWQLELSFGEKSRKRHPDPPLKYEQPPKQRKQSCSPGLSLDLNLAVSEDDDDDDDDDDGEEGSWNFSDLTVEHEHKYGQLAVDCPTSSSNASELIHIVDEAIVFNPVDFSTLKKTLSESISSTFTRIMGTGRSLQIDEEALDRIVGGVWQSGATTAFDEWTDRVLVPSINQLRSNSEVDNRSTVRLSSVKANNDTNKGGCAGAWLPGSVSIAIHGA</sequence>
<accession>A0A9E7JVC7</accession>
<evidence type="ECO:0000259" key="7">
    <source>
        <dbReference type="PROSITE" id="PS51903"/>
    </source>
</evidence>
<dbReference type="Pfam" id="PF23569">
    <property type="entry name" value="NBD_SMAX1"/>
    <property type="match status" value="1"/>
</dbReference>
<dbReference type="OrthoDB" id="761927at2759"/>
<dbReference type="AlphaFoldDB" id="A0A9E7JVC7"/>
<keyword evidence="3" id="KW-0805">Transcription regulation</keyword>
<dbReference type="SUPFAM" id="SSF52540">
    <property type="entry name" value="P-loop containing nucleoside triphosphate hydrolases"/>
    <property type="match status" value="1"/>
</dbReference>
<evidence type="ECO:0000256" key="2">
    <source>
        <dbReference type="ARBA" id="ARBA00022737"/>
    </source>
</evidence>
<evidence type="ECO:0000313" key="9">
    <source>
        <dbReference type="Proteomes" id="UP001055439"/>
    </source>
</evidence>
<dbReference type="Gene3D" id="3.40.50.300">
    <property type="entry name" value="P-loop containing nucleotide triphosphate hydrolases"/>
    <property type="match status" value="1"/>
</dbReference>
<dbReference type="GO" id="GO:0005524">
    <property type="term" value="F:ATP binding"/>
    <property type="evidence" value="ECO:0007669"/>
    <property type="project" value="InterPro"/>
</dbReference>
<keyword evidence="9" id="KW-1185">Reference proteome</keyword>
<evidence type="ECO:0000313" key="8">
    <source>
        <dbReference type="EMBL" id="URD93781.1"/>
    </source>
</evidence>
<feature type="compositionally biased region" description="Basic and acidic residues" evidence="6">
    <location>
        <begin position="849"/>
        <end position="859"/>
    </location>
</feature>
<dbReference type="InterPro" id="IPR027417">
    <property type="entry name" value="P-loop_NTPase"/>
</dbReference>
<evidence type="ECO:0000256" key="5">
    <source>
        <dbReference type="PROSITE-ProRule" id="PRU01251"/>
    </source>
</evidence>
<dbReference type="GO" id="GO:0016887">
    <property type="term" value="F:ATP hydrolysis activity"/>
    <property type="evidence" value="ECO:0007669"/>
    <property type="project" value="InterPro"/>
</dbReference>
<protein>
    <submittedName>
        <fullName evidence="8">Heat shock protein-related</fullName>
    </submittedName>
</protein>
<dbReference type="InterPro" id="IPR058680">
    <property type="entry name" value="NBD_SMAX1-like"/>
</dbReference>
<feature type="region of interest" description="Disordered" evidence="6">
    <location>
        <begin position="878"/>
        <end position="897"/>
    </location>
</feature>
<evidence type="ECO:0000256" key="3">
    <source>
        <dbReference type="ARBA" id="ARBA00023015"/>
    </source>
</evidence>